<dbReference type="EMBL" id="GADI01008477">
    <property type="protein sequence ID" value="JAA65331.1"/>
    <property type="molecule type" value="mRNA"/>
</dbReference>
<dbReference type="SUPFAM" id="SSF50814">
    <property type="entry name" value="Lipocalins"/>
    <property type="match status" value="1"/>
</dbReference>
<dbReference type="AlphaFoldDB" id="A0A0K8R2X9"/>
<organism evidence="1">
    <name type="scientific">Ixodes ricinus</name>
    <name type="common">Common tick</name>
    <name type="synonym">Acarus ricinus</name>
    <dbReference type="NCBI Taxonomy" id="34613"/>
    <lineage>
        <taxon>Eukaryota</taxon>
        <taxon>Metazoa</taxon>
        <taxon>Ecdysozoa</taxon>
        <taxon>Arthropoda</taxon>
        <taxon>Chelicerata</taxon>
        <taxon>Arachnida</taxon>
        <taxon>Acari</taxon>
        <taxon>Parasitiformes</taxon>
        <taxon>Ixodida</taxon>
        <taxon>Ixodoidea</taxon>
        <taxon>Ixodidae</taxon>
        <taxon>Ixodinae</taxon>
        <taxon>Ixodes</taxon>
    </lineage>
</organism>
<dbReference type="Pfam" id="PF02098">
    <property type="entry name" value="His_binding"/>
    <property type="match status" value="1"/>
</dbReference>
<dbReference type="GO" id="GO:0030682">
    <property type="term" value="P:symbiont-mediated perturbation of host defenses"/>
    <property type="evidence" value="ECO:0007669"/>
    <property type="project" value="InterPro"/>
</dbReference>
<accession>A0A0K8R2X9</accession>
<dbReference type="Gene3D" id="2.40.128.20">
    <property type="match status" value="1"/>
</dbReference>
<name>A0A0K8R2X9_IXORI</name>
<proteinExistence type="evidence at transcript level"/>
<dbReference type="InterPro" id="IPR002970">
    <property type="entry name" value="Tick_his-bd"/>
</dbReference>
<dbReference type="InterPro" id="IPR012674">
    <property type="entry name" value="Calycin"/>
</dbReference>
<reference evidence="1" key="1">
    <citation type="submission" date="2012-12" db="EMBL/GenBank/DDBJ databases">
        <title>Identification and characterization of a phenylalanine ammonia-lyase gene family in Isatis indigotica Fort.</title>
        <authorList>
            <person name="Liu Q."/>
            <person name="Chen J."/>
            <person name="Zhou X."/>
            <person name="Di P."/>
            <person name="Xiao Y."/>
            <person name="Xuan H."/>
            <person name="Zhang L."/>
            <person name="Chen W."/>
        </authorList>
    </citation>
    <scope>NUCLEOTIDE SEQUENCE</scope>
    <source>
        <tissue evidence="1">Salivary gland</tissue>
    </source>
</reference>
<evidence type="ECO:0000313" key="1">
    <source>
        <dbReference type="EMBL" id="JAA65331.1"/>
    </source>
</evidence>
<protein>
    <submittedName>
        <fullName evidence="1">Putative salivary lipocalin</fullName>
    </submittedName>
</protein>
<dbReference type="GO" id="GO:0043176">
    <property type="term" value="F:amine binding"/>
    <property type="evidence" value="ECO:0007669"/>
    <property type="project" value="InterPro"/>
</dbReference>
<sequence>MFLQNQKRKRTILSTPFSAFRAFLCNIKSRRFVVVRQASERPTLNMSLKNFVFCLYIAVAYAIKFDLKERILDNNPDLNREDLGAMEDAWKVISYTEKNEFYLMHLSEYYYLYANRGCMKLRTSDLNEASKSARYNMTWYDYNRRNRSIGQVKVETNEVMALKQETYSTENILRFWYTGEPVCQYEAGRGPYNMIDYENYYCDQRIKVPEHDAFFDSYVVFNQPLCFILRVGERSGVCEFWLNGKLVNQTLEELNNEEINEKCDDTCLTDGCDEQETKKNYADALFRKFPENCRLAFLLNCGYSREVVYNKTDCEKVN</sequence>